<dbReference type="GO" id="GO:0003677">
    <property type="term" value="F:DNA binding"/>
    <property type="evidence" value="ECO:0007669"/>
    <property type="project" value="InterPro"/>
</dbReference>
<sequence>MAGLEDELEFLDRVHAAQAWMLDHARMRVTTGEQVAGDRYTAETLGRMLKSYVKELAEEPDGAPYFGRLGFEDTPAAGDHRNQRYHIGRRRIAGEHGPPLVIDWRAPVSSLFYQAGVGDRRGVSVRRRYGWTSRPPIRLTGFEDERLDHGEELGTTSRLLAEEIERPRVGPMRDIVATIQPEQDELVRADLDQSLCVQGGPGTGKTAVGLHRAAYLLYAHRRQLKRTGVLVVGPNPAFLDYISAVLPALGEVDVRQCTLEDLLASTPVRGTDTDEAALVKHDARMAEVVRRALAGLIGQPAEGIVLPDGSYRLRVAVSALARELALVRSEDLPYGVGRERFRTRIVALLQRQLEYHGESPNRKWLDRTGRSRPVTGVLDRCWPRVRPEELLATLLGDASALKAAADGILTGTEQAALLWARPPRSFKSAKWSAADLVLLDEIAGAIQHPEGFGHIVVDEAQDLSPMQCRALARRSRHGSLTVLGDLAQGTSAWAAAEWGAQLTHLGKPDAPVTALTLGFRVPAVVLSYANRLLPRLKVAVPAARSVRADGELNVRAVPDLGVAVLGHVRAALDQEGSIAVIATAGRIAALPGIDDPDGRVTLLPATLAKGLEFDHVVVVEPAEIVAAEPRGLHRLYVVLTRAVSRLDVLHTGDSASDVRIVPEPPLS</sequence>
<protein>
    <submittedName>
        <fullName evidence="7">DNA helicase IV</fullName>
    </submittedName>
</protein>
<dbReference type="PANTHER" id="PTHR11070:SF45">
    <property type="entry name" value="DNA 3'-5' HELICASE"/>
    <property type="match status" value="1"/>
</dbReference>
<dbReference type="PANTHER" id="PTHR11070">
    <property type="entry name" value="UVRD / RECB / PCRA DNA HELICASE FAMILY MEMBER"/>
    <property type="match status" value="1"/>
</dbReference>
<organism evidence="7 8">
    <name type="scientific">Actinoplanes regularis</name>
    <dbReference type="NCBI Taxonomy" id="52697"/>
    <lineage>
        <taxon>Bacteria</taxon>
        <taxon>Bacillati</taxon>
        <taxon>Actinomycetota</taxon>
        <taxon>Actinomycetes</taxon>
        <taxon>Micromonosporales</taxon>
        <taxon>Micromonosporaceae</taxon>
        <taxon>Actinoplanes</taxon>
    </lineage>
</organism>
<dbReference type="GO" id="GO:0043138">
    <property type="term" value="F:3'-5' DNA helicase activity"/>
    <property type="evidence" value="ECO:0007669"/>
    <property type="project" value="TreeGrafter"/>
</dbReference>
<evidence type="ECO:0000313" key="7">
    <source>
        <dbReference type="EMBL" id="SNR67463.1"/>
    </source>
</evidence>
<evidence type="ECO:0000259" key="6">
    <source>
        <dbReference type="PROSITE" id="PS51198"/>
    </source>
</evidence>
<dbReference type="GO" id="GO:0016787">
    <property type="term" value="F:hydrolase activity"/>
    <property type="evidence" value="ECO:0007669"/>
    <property type="project" value="UniProtKB-UniRule"/>
</dbReference>
<gene>
    <name evidence="7" type="ORF">SAMN06264365_104358</name>
</gene>
<dbReference type="PROSITE" id="PS51198">
    <property type="entry name" value="UVRD_HELICASE_ATP_BIND"/>
    <property type="match status" value="1"/>
</dbReference>
<name>A0A238YA16_9ACTN</name>
<evidence type="ECO:0000256" key="5">
    <source>
        <dbReference type="PROSITE-ProRule" id="PRU00560"/>
    </source>
</evidence>
<dbReference type="GO" id="GO:0005829">
    <property type="term" value="C:cytosol"/>
    <property type="evidence" value="ECO:0007669"/>
    <property type="project" value="TreeGrafter"/>
</dbReference>
<keyword evidence="4 5" id="KW-0067">ATP-binding</keyword>
<dbReference type="Gene3D" id="3.40.50.300">
    <property type="entry name" value="P-loop containing nucleotide triphosphate hydrolases"/>
    <property type="match status" value="3"/>
</dbReference>
<dbReference type="InterPro" id="IPR000212">
    <property type="entry name" value="DNA_helicase_UvrD/REP"/>
</dbReference>
<dbReference type="Proteomes" id="UP000198415">
    <property type="component" value="Unassembled WGS sequence"/>
</dbReference>
<evidence type="ECO:0000256" key="2">
    <source>
        <dbReference type="ARBA" id="ARBA00022801"/>
    </source>
</evidence>
<dbReference type="InterPro" id="IPR027417">
    <property type="entry name" value="P-loop_NTPase"/>
</dbReference>
<dbReference type="InterPro" id="IPR014016">
    <property type="entry name" value="UvrD-like_ATP-bd"/>
</dbReference>
<evidence type="ECO:0000313" key="8">
    <source>
        <dbReference type="Proteomes" id="UP000198415"/>
    </source>
</evidence>
<proteinExistence type="predicted"/>
<keyword evidence="2 5" id="KW-0378">Hydrolase</keyword>
<keyword evidence="8" id="KW-1185">Reference proteome</keyword>
<dbReference type="GO" id="GO:0000725">
    <property type="term" value="P:recombinational repair"/>
    <property type="evidence" value="ECO:0007669"/>
    <property type="project" value="TreeGrafter"/>
</dbReference>
<keyword evidence="1 5" id="KW-0547">Nucleotide-binding</keyword>
<evidence type="ECO:0000256" key="1">
    <source>
        <dbReference type="ARBA" id="ARBA00022741"/>
    </source>
</evidence>
<dbReference type="EMBL" id="FZNR01000004">
    <property type="protein sequence ID" value="SNR67463.1"/>
    <property type="molecule type" value="Genomic_DNA"/>
</dbReference>
<dbReference type="SUPFAM" id="SSF52540">
    <property type="entry name" value="P-loop containing nucleoside triphosphate hydrolases"/>
    <property type="match status" value="1"/>
</dbReference>
<accession>A0A238YA16</accession>
<dbReference type="AlphaFoldDB" id="A0A238YA16"/>
<dbReference type="GO" id="GO:0005524">
    <property type="term" value="F:ATP binding"/>
    <property type="evidence" value="ECO:0007669"/>
    <property type="project" value="UniProtKB-UniRule"/>
</dbReference>
<dbReference type="RefSeq" id="WP_089293524.1">
    <property type="nucleotide sequence ID" value="NZ_BOMU01000037.1"/>
</dbReference>
<keyword evidence="3 5" id="KW-0347">Helicase</keyword>
<dbReference type="OrthoDB" id="9787585at2"/>
<reference evidence="7 8" key="1">
    <citation type="submission" date="2017-06" db="EMBL/GenBank/DDBJ databases">
        <authorList>
            <person name="Kim H.J."/>
            <person name="Triplett B.A."/>
        </authorList>
    </citation>
    <scope>NUCLEOTIDE SEQUENCE [LARGE SCALE GENOMIC DNA]</scope>
    <source>
        <strain evidence="7 8">DSM 43151</strain>
    </source>
</reference>
<evidence type="ECO:0000256" key="3">
    <source>
        <dbReference type="ARBA" id="ARBA00022806"/>
    </source>
</evidence>
<feature type="binding site" evidence="5">
    <location>
        <begin position="199"/>
        <end position="206"/>
    </location>
    <ligand>
        <name>ATP</name>
        <dbReference type="ChEBI" id="CHEBI:30616"/>
    </ligand>
</feature>
<evidence type="ECO:0000256" key="4">
    <source>
        <dbReference type="ARBA" id="ARBA00022840"/>
    </source>
</evidence>
<feature type="domain" description="UvrD-like helicase ATP-binding" evidence="6">
    <location>
        <begin position="178"/>
        <end position="522"/>
    </location>
</feature>